<comment type="caution">
    <text evidence="1">The sequence shown here is derived from an EMBL/GenBank/DDBJ whole genome shotgun (WGS) entry which is preliminary data.</text>
</comment>
<accession>A0ACB0Z577</accession>
<sequence>MFKHAALQRVRISLPDVEKLFKEPEMDCNQLKKAILELEQKILASNKKEQKFTPPSTSSFTHQQSTSTSSTSFKAKITIKRPMAKRYGKNIDQICSTSTGNRRSSSSSSNNNGGLKKLRMKKKKKNVVKKAKKVSFLKKFFLNIVRRGIRVLNFFGFRGSTVFHLFMGKNDSSFMSDTSFFHSFGGRRSSTPFLGKDVQLFIC</sequence>
<evidence type="ECO:0000313" key="1">
    <source>
        <dbReference type="EMBL" id="CAK5074127.1"/>
    </source>
</evidence>
<proteinExistence type="predicted"/>
<organism evidence="1 2">
    <name type="scientific">Meloidogyne enterolobii</name>
    <name type="common">Root-knot nematode worm</name>
    <name type="synonym">Meloidogyne mayaguensis</name>
    <dbReference type="NCBI Taxonomy" id="390850"/>
    <lineage>
        <taxon>Eukaryota</taxon>
        <taxon>Metazoa</taxon>
        <taxon>Ecdysozoa</taxon>
        <taxon>Nematoda</taxon>
        <taxon>Chromadorea</taxon>
        <taxon>Rhabditida</taxon>
        <taxon>Tylenchina</taxon>
        <taxon>Tylenchomorpha</taxon>
        <taxon>Tylenchoidea</taxon>
        <taxon>Meloidogynidae</taxon>
        <taxon>Meloidogyninae</taxon>
        <taxon>Meloidogyne</taxon>
    </lineage>
</organism>
<dbReference type="EMBL" id="CAVMJV010000025">
    <property type="protein sequence ID" value="CAK5074127.1"/>
    <property type="molecule type" value="Genomic_DNA"/>
</dbReference>
<name>A0ACB0Z577_MELEN</name>
<dbReference type="Proteomes" id="UP001497535">
    <property type="component" value="Unassembled WGS sequence"/>
</dbReference>
<reference evidence="1" key="1">
    <citation type="submission" date="2023-11" db="EMBL/GenBank/DDBJ databases">
        <authorList>
            <person name="Poullet M."/>
        </authorList>
    </citation>
    <scope>NUCLEOTIDE SEQUENCE</scope>
    <source>
        <strain evidence="1">E1834</strain>
    </source>
</reference>
<keyword evidence="2" id="KW-1185">Reference proteome</keyword>
<evidence type="ECO:0000313" key="2">
    <source>
        <dbReference type="Proteomes" id="UP001497535"/>
    </source>
</evidence>
<protein>
    <submittedName>
        <fullName evidence="1">Uncharacterized protein</fullName>
    </submittedName>
</protein>
<gene>
    <name evidence="1" type="ORF">MENTE1834_LOCUS20830</name>
</gene>